<dbReference type="RefSeq" id="WP_193498312.1">
    <property type="nucleotide sequence ID" value="NZ_CP063169.1"/>
</dbReference>
<keyword evidence="4" id="KW-1185">Reference proteome</keyword>
<dbReference type="EMBL" id="CP063169">
    <property type="protein sequence ID" value="QOR71656.1"/>
    <property type="molecule type" value="Genomic_DNA"/>
</dbReference>
<protein>
    <submittedName>
        <fullName evidence="3">Uncharacterized protein</fullName>
    </submittedName>
</protein>
<organism evidence="3 4">
    <name type="scientific">Ruania alkalisoli</name>
    <dbReference type="NCBI Taxonomy" id="2779775"/>
    <lineage>
        <taxon>Bacteria</taxon>
        <taxon>Bacillati</taxon>
        <taxon>Actinomycetota</taxon>
        <taxon>Actinomycetes</taxon>
        <taxon>Micrococcales</taxon>
        <taxon>Ruaniaceae</taxon>
        <taxon>Ruania</taxon>
    </lineage>
</organism>
<feature type="transmembrane region" description="Helical" evidence="2">
    <location>
        <begin position="249"/>
        <end position="270"/>
    </location>
</feature>
<dbReference type="KEGG" id="halt:IM660_05060"/>
<dbReference type="Proteomes" id="UP000593758">
    <property type="component" value="Chromosome"/>
</dbReference>
<gene>
    <name evidence="3" type="ORF">IM660_05060</name>
</gene>
<evidence type="ECO:0000313" key="3">
    <source>
        <dbReference type="EMBL" id="QOR71656.1"/>
    </source>
</evidence>
<feature type="transmembrane region" description="Helical" evidence="2">
    <location>
        <begin position="364"/>
        <end position="382"/>
    </location>
</feature>
<feature type="region of interest" description="Disordered" evidence="1">
    <location>
        <begin position="448"/>
        <end position="471"/>
    </location>
</feature>
<keyword evidence="2" id="KW-0812">Transmembrane</keyword>
<sequence>MSETPVSTHHWREYPLGLAGTIARDARRTLVPMAAGLLAAFGAVFASGLLAEEGILWDALYDLGMGGEVSSAVVDAVDQTTRLSLLVLLILGYLVGALVCLALAVQRISTSHALVTAARNGASREAVPAPLQVERVVTENMPIIGFLIMTIGVFGLFALMLIGYAVVEGWGEGLLVGLACGALTVVVIAGLRHIHRVTLPAHRERRQQIAAHWTTSDETAAWSHARRHGVLPAAGNTGRDPRVRIGSRITGVAGALAGAALLLLQALIVVTHPDAERWPGGSAGPRATLDDGTEQLVDLGMWGFAALIVAVLAGAAIGNVVTGAGITAERRYLHRVVVDPQAARPEPTVLAAYAEHRSVPMAQVLAALAGIGLVLGPVWMILSTVPMDIFAASTTLFAGLRWPAVLITAVAVGLLTIAFLWTSMVNQADAELRNLLLRRWPVLPRDTKDSDGNVRAARVGPALSGDSTDAA</sequence>
<name>A0A7M1SVP0_9MICO</name>
<evidence type="ECO:0000256" key="2">
    <source>
        <dbReference type="SAM" id="Phobius"/>
    </source>
</evidence>
<feature type="transmembrane region" description="Helical" evidence="2">
    <location>
        <begin position="143"/>
        <end position="167"/>
    </location>
</feature>
<feature type="transmembrane region" description="Helical" evidence="2">
    <location>
        <begin position="402"/>
        <end position="421"/>
    </location>
</feature>
<feature type="transmembrane region" description="Helical" evidence="2">
    <location>
        <begin position="30"/>
        <end position="51"/>
    </location>
</feature>
<evidence type="ECO:0000256" key="1">
    <source>
        <dbReference type="SAM" id="MobiDB-lite"/>
    </source>
</evidence>
<keyword evidence="2" id="KW-0472">Membrane</keyword>
<keyword evidence="2" id="KW-1133">Transmembrane helix</keyword>
<feature type="transmembrane region" description="Helical" evidence="2">
    <location>
        <begin position="173"/>
        <end position="191"/>
    </location>
</feature>
<feature type="transmembrane region" description="Helical" evidence="2">
    <location>
        <begin position="83"/>
        <end position="105"/>
    </location>
</feature>
<evidence type="ECO:0000313" key="4">
    <source>
        <dbReference type="Proteomes" id="UP000593758"/>
    </source>
</evidence>
<accession>A0A7M1SVP0</accession>
<proteinExistence type="predicted"/>
<dbReference type="AlphaFoldDB" id="A0A7M1SVP0"/>
<feature type="transmembrane region" description="Helical" evidence="2">
    <location>
        <begin position="299"/>
        <end position="321"/>
    </location>
</feature>
<reference evidence="3 4" key="1">
    <citation type="submission" date="2020-10" db="EMBL/GenBank/DDBJ databases">
        <title>Haloactinobacterium sp. RN3S43, a bacterium isolated from saline soil.</title>
        <authorList>
            <person name="Sun J.-Q."/>
        </authorList>
    </citation>
    <scope>NUCLEOTIDE SEQUENCE [LARGE SCALE GENOMIC DNA]</scope>
    <source>
        <strain evidence="3 4">RN3S43</strain>
    </source>
</reference>